<evidence type="ECO:0000313" key="2">
    <source>
        <dbReference type="EMBL" id="TNN44178.1"/>
    </source>
</evidence>
<evidence type="ECO:0000256" key="1">
    <source>
        <dbReference type="SAM" id="MobiDB-lite"/>
    </source>
</evidence>
<accession>A0A4Z2FSP0</accession>
<keyword evidence="3" id="KW-1185">Reference proteome</keyword>
<comment type="caution">
    <text evidence="2">The sequence shown here is derived from an EMBL/GenBank/DDBJ whole genome shotgun (WGS) entry which is preliminary data.</text>
</comment>
<dbReference type="AlphaFoldDB" id="A0A4Z2FSP0"/>
<reference evidence="2 3" key="1">
    <citation type="submission" date="2019-03" db="EMBL/GenBank/DDBJ databases">
        <title>First draft genome of Liparis tanakae, snailfish: a comprehensive survey of snailfish specific genes.</title>
        <authorList>
            <person name="Kim W."/>
            <person name="Song I."/>
            <person name="Jeong J.-H."/>
            <person name="Kim D."/>
            <person name="Kim S."/>
            <person name="Ryu S."/>
            <person name="Song J.Y."/>
            <person name="Lee S.K."/>
        </authorList>
    </citation>
    <scope>NUCLEOTIDE SEQUENCE [LARGE SCALE GENOMIC DNA]</scope>
    <source>
        <tissue evidence="2">Muscle</tissue>
    </source>
</reference>
<protein>
    <submittedName>
        <fullName evidence="2">Uncharacterized protein</fullName>
    </submittedName>
</protein>
<proteinExistence type="predicted"/>
<name>A0A4Z2FSP0_9TELE</name>
<feature type="region of interest" description="Disordered" evidence="1">
    <location>
        <begin position="118"/>
        <end position="143"/>
    </location>
</feature>
<gene>
    <name evidence="2" type="ORF">EYF80_045623</name>
</gene>
<feature type="compositionally biased region" description="Basic and acidic residues" evidence="1">
    <location>
        <begin position="8"/>
        <end position="41"/>
    </location>
</feature>
<dbReference type="Proteomes" id="UP000314294">
    <property type="component" value="Unassembled WGS sequence"/>
</dbReference>
<sequence length="188" mass="21008">MAPPQRGSEGETDKQRGEKRLPADKREKGERGMSTHDKHAETQVILAHAAAPPPREKVKELQRILRTLIARGSEKTHNNKKRVGNCKLRTDIARTHNALGLAARKQMGWLALLDSKGPNSGTVPIKRPPSWRRKREKKKKKKKAHVAVPEQGIAPTSIRLNGARPLWHWEVGAVMYCGADGHKLDEAD</sequence>
<dbReference type="EMBL" id="SRLO01000919">
    <property type="protein sequence ID" value="TNN44178.1"/>
    <property type="molecule type" value="Genomic_DNA"/>
</dbReference>
<organism evidence="2 3">
    <name type="scientific">Liparis tanakae</name>
    <name type="common">Tanaka's snailfish</name>
    <dbReference type="NCBI Taxonomy" id="230148"/>
    <lineage>
        <taxon>Eukaryota</taxon>
        <taxon>Metazoa</taxon>
        <taxon>Chordata</taxon>
        <taxon>Craniata</taxon>
        <taxon>Vertebrata</taxon>
        <taxon>Euteleostomi</taxon>
        <taxon>Actinopterygii</taxon>
        <taxon>Neopterygii</taxon>
        <taxon>Teleostei</taxon>
        <taxon>Neoteleostei</taxon>
        <taxon>Acanthomorphata</taxon>
        <taxon>Eupercaria</taxon>
        <taxon>Perciformes</taxon>
        <taxon>Cottioidei</taxon>
        <taxon>Cottales</taxon>
        <taxon>Liparidae</taxon>
        <taxon>Liparis</taxon>
    </lineage>
</organism>
<evidence type="ECO:0000313" key="3">
    <source>
        <dbReference type="Proteomes" id="UP000314294"/>
    </source>
</evidence>
<feature type="region of interest" description="Disordered" evidence="1">
    <location>
        <begin position="1"/>
        <end position="42"/>
    </location>
</feature>
<feature type="compositionally biased region" description="Basic residues" evidence="1">
    <location>
        <begin position="129"/>
        <end position="143"/>
    </location>
</feature>